<gene>
    <name evidence="2" type="ORF">EKH79_01660</name>
</gene>
<sequence length="106" mass="10536">MKPLVLIAAIAIGAAGLSFGPAHAQAADPCSVYMCMAGISGAGATGGPACAAPIAAFHAIQVWSPHFNSSATAAARRNFLLTCPGAQVATNLAILNAIIAEWGYSP</sequence>
<dbReference type="AlphaFoldDB" id="A0A3S0QZA3"/>
<name>A0A3S0QZA3_9GAMM</name>
<keyword evidence="1" id="KW-0732">Signal</keyword>
<evidence type="ECO:0008006" key="4">
    <source>
        <dbReference type="Google" id="ProtNLM"/>
    </source>
</evidence>
<organism evidence="2 3">
    <name type="scientific">Dyella dinghuensis</name>
    <dbReference type="NCBI Taxonomy" id="1920169"/>
    <lineage>
        <taxon>Bacteria</taxon>
        <taxon>Pseudomonadati</taxon>
        <taxon>Pseudomonadota</taxon>
        <taxon>Gammaproteobacteria</taxon>
        <taxon>Lysobacterales</taxon>
        <taxon>Rhodanobacteraceae</taxon>
        <taxon>Dyella</taxon>
    </lineage>
</organism>
<proteinExistence type="predicted"/>
<reference evidence="2 3" key="1">
    <citation type="submission" date="2018-12" db="EMBL/GenBank/DDBJ databases">
        <title>Dyella dinghuensis sp. nov. DHOA06 and Dyella choica sp. nov. 4M-K27, isolated from forest soil.</title>
        <authorList>
            <person name="Qiu L.-H."/>
            <person name="Gao Z.-H."/>
        </authorList>
    </citation>
    <scope>NUCLEOTIDE SEQUENCE [LARGE SCALE GENOMIC DNA]</scope>
    <source>
        <strain evidence="2 3">DHOA06</strain>
    </source>
</reference>
<evidence type="ECO:0000313" key="3">
    <source>
        <dbReference type="Proteomes" id="UP000267077"/>
    </source>
</evidence>
<keyword evidence="3" id="KW-1185">Reference proteome</keyword>
<comment type="caution">
    <text evidence="2">The sequence shown here is derived from an EMBL/GenBank/DDBJ whole genome shotgun (WGS) entry which is preliminary data.</text>
</comment>
<evidence type="ECO:0000313" key="2">
    <source>
        <dbReference type="EMBL" id="RUL66558.1"/>
    </source>
</evidence>
<feature type="signal peptide" evidence="1">
    <location>
        <begin position="1"/>
        <end position="24"/>
    </location>
</feature>
<protein>
    <recommendedName>
        <fullName evidence="4">Conjugal transfer protein</fullName>
    </recommendedName>
</protein>
<dbReference type="EMBL" id="RYZR01000002">
    <property type="protein sequence ID" value="RUL66558.1"/>
    <property type="molecule type" value="Genomic_DNA"/>
</dbReference>
<feature type="chain" id="PRO_5018650737" description="Conjugal transfer protein" evidence="1">
    <location>
        <begin position="25"/>
        <end position="106"/>
    </location>
</feature>
<dbReference type="RefSeq" id="WP_126672056.1">
    <property type="nucleotide sequence ID" value="NZ_RYZR01000002.1"/>
</dbReference>
<evidence type="ECO:0000256" key="1">
    <source>
        <dbReference type="SAM" id="SignalP"/>
    </source>
</evidence>
<dbReference type="OrthoDB" id="6008626at2"/>
<dbReference type="Proteomes" id="UP000267077">
    <property type="component" value="Unassembled WGS sequence"/>
</dbReference>
<accession>A0A3S0QZA3</accession>